<keyword evidence="6 12" id="KW-1133">Transmembrane helix</keyword>
<dbReference type="InterPro" id="IPR051163">
    <property type="entry name" value="Sodium:Solute_Symporter_SSF"/>
</dbReference>
<feature type="transmembrane region" description="Helical" evidence="12">
    <location>
        <begin position="539"/>
        <end position="559"/>
    </location>
</feature>
<evidence type="ECO:0000256" key="8">
    <source>
        <dbReference type="ARBA" id="ARBA00023065"/>
    </source>
</evidence>
<sequence length="566" mass="62774">MQTLDWIVLIGTLLTIVIYGTYQTRGSKNVQDYLKGGSNSKWWTIGLSVMATQASAITFLSTPGQAFHSGMGFVQFYFGLPIAMIVICMVFIPLYHRLKVYTAYEFLENRFDRKTRTLTAVLFLIQRGLAAGITIFAPAIILSAVLGWNLLLLNVIIGVLVIIYTVSGGTKAVNVTQKHQMVVIFTGMVIAFILILNQLPDDITFRKALDIAGASGKMEVLDFSFDLNNRYTVWSGLIGGTFLMLSYFGTDQSQVQRYLSGKSVKEMRLGLIFNGLLKVPMQFFILLVGVMVFVFYQFNEAPLNFNPTATDLVLNSQYAEDYKSLEAEQNKIFKDKQTIISAFTNNETPNATKYISIANEANDDIRNEAKALIEKAGEAKGIKVESNDKDYVFIHFILNNLPKGLIGLLLAVILSAAMSSTASELNALASTTTIDLYKNRVGSKTDEEMVKASRGFTLLWGILAIGVACVANLAENLIQLVNIIGSIFYGNVLGIFLLAFFFKHIKANAVFVAALITQVLVIGLFFLDEFEVINLPFLWLNFVGCVIVMIIAFAFQALFKNTDLEF</sequence>
<feature type="transmembrane region" description="Helical" evidence="12">
    <location>
        <begin position="231"/>
        <end position="250"/>
    </location>
</feature>
<evidence type="ECO:0000256" key="1">
    <source>
        <dbReference type="ARBA" id="ARBA00004651"/>
    </source>
</evidence>
<evidence type="ECO:0000256" key="12">
    <source>
        <dbReference type="SAM" id="Phobius"/>
    </source>
</evidence>
<dbReference type="EMBL" id="JAEMEF010000004">
    <property type="protein sequence ID" value="MBL7559413.1"/>
    <property type="molecule type" value="Genomic_DNA"/>
</dbReference>
<reference evidence="13 14" key="1">
    <citation type="submission" date="2020-12" db="EMBL/GenBank/DDBJ databases">
        <title>Olleya sediminilitoris sp. nov., isolated from a tidal flat.</title>
        <authorList>
            <person name="Park S."/>
            <person name="Yoon J.-H."/>
        </authorList>
    </citation>
    <scope>NUCLEOTIDE SEQUENCE [LARGE SCALE GENOMIC DNA]</scope>
    <source>
        <strain evidence="13 14">YSTF-M6</strain>
    </source>
</reference>
<feature type="transmembrane region" description="Helical" evidence="12">
    <location>
        <begin position="455"/>
        <end position="474"/>
    </location>
</feature>
<evidence type="ECO:0000256" key="10">
    <source>
        <dbReference type="ARBA" id="ARBA00023201"/>
    </source>
</evidence>
<evidence type="ECO:0000256" key="7">
    <source>
        <dbReference type="ARBA" id="ARBA00023053"/>
    </source>
</evidence>
<feature type="transmembrane region" description="Helical" evidence="12">
    <location>
        <begin position="509"/>
        <end position="527"/>
    </location>
</feature>
<name>A0ABS1WJX2_9FLAO</name>
<dbReference type="CDD" id="cd11494">
    <property type="entry name" value="SLC5sbd_NIS-like_u2"/>
    <property type="match status" value="1"/>
</dbReference>
<gene>
    <name evidence="13" type="ORF">JAO71_06290</name>
</gene>
<feature type="transmembrane region" description="Helical" evidence="12">
    <location>
        <begin position="271"/>
        <end position="296"/>
    </location>
</feature>
<keyword evidence="8" id="KW-0406">Ion transport</keyword>
<keyword evidence="5 12" id="KW-0812">Transmembrane</keyword>
<keyword evidence="4" id="KW-1003">Cell membrane</keyword>
<evidence type="ECO:0000313" key="14">
    <source>
        <dbReference type="Proteomes" id="UP000605013"/>
    </source>
</evidence>
<dbReference type="PROSITE" id="PS50283">
    <property type="entry name" value="NA_SOLUT_SYMP_3"/>
    <property type="match status" value="1"/>
</dbReference>
<accession>A0ABS1WJX2</accession>
<evidence type="ECO:0000256" key="3">
    <source>
        <dbReference type="ARBA" id="ARBA00022448"/>
    </source>
</evidence>
<evidence type="ECO:0000256" key="2">
    <source>
        <dbReference type="ARBA" id="ARBA00006434"/>
    </source>
</evidence>
<comment type="caution">
    <text evidence="13">The sequence shown here is derived from an EMBL/GenBank/DDBJ whole genome shotgun (WGS) entry which is preliminary data.</text>
</comment>
<dbReference type="InterPro" id="IPR038377">
    <property type="entry name" value="Na/Glc_symporter_sf"/>
</dbReference>
<evidence type="ECO:0000313" key="13">
    <source>
        <dbReference type="EMBL" id="MBL7559413.1"/>
    </source>
</evidence>
<protein>
    <submittedName>
        <fullName evidence="13">Sodium:solute symporter</fullName>
    </submittedName>
</protein>
<feature type="transmembrane region" description="Helical" evidence="12">
    <location>
        <begin position="42"/>
        <end position="62"/>
    </location>
</feature>
<proteinExistence type="inferred from homology"/>
<dbReference type="PANTHER" id="PTHR42985">
    <property type="entry name" value="SODIUM-COUPLED MONOCARBOXYLATE TRANSPORTER"/>
    <property type="match status" value="1"/>
</dbReference>
<feature type="transmembrane region" description="Helical" evidence="12">
    <location>
        <begin position="6"/>
        <end position="22"/>
    </location>
</feature>
<evidence type="ECO:0000256" key="4">
    <source>
        <dbReference type="ARBA" id="ARBA00022475"/>
    </source>
</evidence>
<dbReference type="RefSeq" id="WP_202999635.1">
    <property type="nucleotide sequence ID" value="NZ_JAEMEF010000004.1"/>
</dbReference>
<keyword evidence="7" id="KW-0915">Sodium</keyword>
<evidence type="ECO:0000256" key="11">
    <source>
        <dbReference type="RuleBase" id="RU362091"/>
    </source>
</evidence>
<comment type="similarity">
    <text evidence="2 11">Belongs to the sodium:solute symporter (SSF) (TC 2.A.21) family.</text>
</comment>
<comment type="subcellular location">
    <subcellularLocation>
        <location evidence="1">Cell membrane</location>
        <topology evidence="1">Multi-pass membrane protein</topology>
    </subcellularLocation>
</comment>
<evidence type="ECO:0000256" key="5">
    <source>
        <dbReference type="ARBA" id="ARBA00022692"/>
    </source>
</evidence>
<feature type="transmembrane region" description="Helical" evidence="12">
    <location>
        <begin position="74"/>
        <end position="96"/>
    </location>
</feature>
<keyword evidence="14" id="KW-1185">Reference proteome</keyword>
<dbReference type="PANTHER" id="PTHR42985:SF40">
    <property type="entry name" value="LD47995P-RELATED"/>
    <property type="match status" value="1"/>
</dbReference>
<dbReference type="Proteomes" id="UP000605013">
    <property type="component" value="Unassembled WGS sequence"/>
</dbReference>
<feature type="transmembrane region" description="Helical" evidence="12">
    <location>
        <begin position="480"/>
        <end position="502"/>
    </location>
</feature>
<evidence type="ECO:0000256" key="6">
    <source>
        <dbReference type="ARBA" id="ARBA00022989"/>
    </source>
</evidence>
<organism evidence="13 14">
    <name type="scientific">Olleya sediminilitoris</name>
    <dbReference type="NCBI Taxonomy" id="2795739"/>
    <lineage>
        <taxon>Bacteria</taxon>
        <taxon>Pseudomonadati</taxon>
        <taxon>Bacteroidota</taxon>
        <taxon>Flavobacteriia</taxon>
        <taxon>Flavobacteriales</taxon>
        <taxon>Flavobacteriaceae</taxon>
    </lineage>
</organism>
<evidence type="ECO:0000256" key="9">
    <source>
        <dbReference type="ARBA" id="ARBA00023136"/>
    </source>
</evidence>
<keyword evidence="9 12" id="KW-0472">Membrane</keyword>
<dbReference type="Pfam" id="PF00474">
    <property type="entry name" value="SSF"/>
    <property type="match status" value="2"/>
</dbReference>
<feature type="transmembrane region" description="Helical" evidence="12">
    <location>
        <begin position="117"/>
        <end position="142"/>
    </location>
</feature>
<keyword evidence="10" id="KW-0739">Sodium transport</keyword>
<keyword evidence="3" id="KW-0813">Transport</keyword>
<feature type="transmembrane region" description="Helical" evidence="12">
    <location>
        <begin position="148"/>
        <end position="169"/>
    </location>
</feature>
<dbReference type="Gene3D" id="1.20.1730.10">
    <property type="entry name" value="Sodium/glucose cotransporter"/>
    <property type="match status" value="1"/>
</dbReference>
<feature type="transmembrane region" description="Helical" evidence="12">
    <location>
        <begin position="181"/>
        <end position="199"/>
    </location>
</feature>
<dbReference type="InterPro" id="IPR001734">
    <property type="entry name" value="Na/solute_symporter"/>
</dbReference>